<dbReference type="InterPro" id="IPR036116">
    <property type="entry name" value="FN3_sf"/>
</dbReference>
<dbReference type="SMART" id="SM00636">
    <property type="entry name" value="Glyco_18"/>
    <property type="match status" value="1"/>
</dbReference>
<evidence type="ECO:0000313" key="14">
    <source>
        <dbReference type="EMBL" id="MFB0844464.1"/>
    </source>
</evidence>
<comment type="caution">
    <text evidence="14">The sequence shown here is derived from an EMBL/GenBank/DDBJ whole genome shotgun (WGS) entry which is preliminary data.</text>
</comment>
<feature type="chain" id="PRO_5045454671" description="chitinase" evidence="11">
    <location>
        <begin position="27"/>
        <end position="768"/>
    </location>
</feature>
<sequence length="768" mass="80691">MMKRKAWALLLIVVLLASLLPAAAFAAAAWAPNTSYKAGDIVSYGGSDYQCIQPHTSLVGWEPPNVPALWKLHSGGGTDTQPPTAPANLSVSGKTSTTVSLSWGASTDNVGVTGYDVYQGGALVGNAATTSYTVSGLTPSTSYTFTVKAKDAAGNVSAASNAVTVTTDGAPTDTTPPTAPTGVSASNVTSTSVTLTWTASTDNVGVTGYDVYQGGVLVGNAATTSYTVSGLTPSTSYTFTVKAKDAAGNVSAASNAVSVKTNGTSNDTTPPTAPTGVSASNVTSSSVTLTWTASTDNVGVTGYDVYQGSTLVGSVATTSYTVTGLTASTSYTFTVKAKDAAGNVSAASNAVTVTTSGNGGGGKKIVTYYPAWAVYGRNFKVPEIDASKVTHINYAFADICWNGKHGNPDPTGPNPQTWACADEKGNINVPNGSIVQGDTWADTGMSYPGDTWDQPLKGSFNQLIKLKKANPHLKTLISVGGWSWSNRFSDVAADPATRSNFAKSAVDFIRKYQFDGVDLDWEYPVSGGLAGNSKRPEDKQNFTLLLQAVRNELNAAGAADGKQYLLTIASGAGPNYVNNTELSKIAQTLDWINIMTYDFHGGWESKSGHNAPLYFDPADNSEDPVNFNVDKAVANHLNAGVPASKLVLGIPYYGKGWQGCASANNGQYQQCAGVSQKGTWENGSFDFYDLEANYINKNGYTRYWNNVTKTPFLYQPNGGIFISYDDAESIQHKVDYIKSKGLAGAMTWEVTQDRNKTLQTIVKNGLNP</sequence>
<accession>A0ABV4V4G3</accession>
<dbReference type="SUPFAM" id="SSF51445">
    <property type="entry name" value="(Trans)glycosidases"/>
    <property type="match status" value="1"/>
</dbReference>
<evidence type="ECO:0000256" key="5">
    <source>
        <dbReference type="ARBA" id="ARBA00023024"/>
    </source>
</evidence>
<dbReference type="EMBL" id="JBHDLN010000010">
    <property type="protein sequence ID" value="MFB0844464.1"/>
    <property type="molecule type" value="Genomic_DNA"/>
</dbReference>
<evidence type="ECO:0000256" key="1">
    <source>
        <dbReference type="ARBA" id="ARBA00000822"/>
    </source>
</evidence>
<dbReference type="CDD" id="cd00063">
    <property type="entry name" value="FN3"/>
    <property type="match status" value="3"/>
</dbReference>
<dbReference type="PANTHER" id="PTHR11177">
    <property type="entry name" value="CHITINASE"/>
    <property type="match status" value="1"/>
</dbReference>
<dbReference type="GO" id="GO:0016787">
    <property type="term" value="F:hydrolase activity"/>
    <property type="evidence" value="ECO:0007669"/>
    <property type="project" value="UniProtKB-KW"/>
</dbReference>
<dbReference type="InterPro" id="IPR003610">
    <property type="entry name" value="CBM5/12"/>
</dbReference>
<keyword evidence="15" id="KW-1185">Reference proteome</keyword>
<feature type="domain" description="Fibronectin type-III" evidence="12">
    <location>
        <begin position="273"/>
        <end position="358"/>
    </location>
</feature>
<dbReference type="CDD" id="cd06548">
    <property type="entry name" value="GH18_chitinase"/>
    <property type="match status" value="1"/>
</dbReference>
<evidence type="ECO:0000256" key="10">
    <source>
        <dbReference type="SAM" id="MobiDB-lite"/>
    </source>
</evidence>
<keyword evidence="8" id="KW-0624">Polysaccharide degradation</keyword>
<dbReference type="SMART" id="SM00060">
    <property type="entry name" value="FN3"/>
    <property type="match status" value="3"/>
</dbReference>
<keyword evidence="7 9" id="KW-0326">Glycosidase</keyword>
<evidence type="ECO:0000256" key="3">
    <source>
        <dbReference type="ARBA" id="ARBA00012729"/>
    </source>
</evidence>
<feature type="domain" description="GH18" evidence="13">
    <location>
        <begin position="363"/>
        <end position="768"/>
    </location>
</feature>
<dbReference type="EC" id="3.2.1.14" evidence="3"/>
<dbReference type="SUPFAM" id="SSF49265">
    <property type="entry name" value="Fibronectin type III"/>
    <property type="match status" value="2"/>
</dbReference>
<evidence type="ECO:0000259" key="13">
    <source>
        <dbReference type="PROSITE" id="PS51910"/>
    </source>
</evidence>
<dbReference type="InterPro" id="IPR011583">
    <property type="entry name" value="Chitinase_II/V-like_cat"/>
</dbReference>
<name>A0ABV4V4G3_9BACL</name>
<evidence type="ECO:0000256" key="11">
    <source>
        <dbReference type="SAM" id="SignalP"/>
    </source>
</evidence>
<feature type="signal peptide" evidence="11">
    <location>
        <begin position="1"/>
        <end position="26"/>
    </location>
</feature>
<dbReference type="Pfam" id="PF00041">
    <property type="entry name" value="fn3"/>
    <property type="match status" value="3"/>
</dbReference>
<dbReference type="SMART" id="SM00495">
    <property type="entry name" value="ChtBD3"/>
    <property type="match status" value="1"/>
</dbReference>
<dbReference type="InterPro" id="IPR013783">
    <property type="entry name" value="Ig-like_fold"/>
</dbReference>
<dbReference type="Gene3D" id="3.20.20.80">
    <property type="entry name" value="Glycosidases"/>
    <property type="match status" value="1"/>
</dbReference>
<feature type="region of interest" description="Disordered" evidence="10">
    <location>
        <begin position="167"/>
        <end position="186"/>
    </location>
</feature>
<evidence type="ECO:0000256" key="6">
    <source>
        <dbReference type="ARBA" id="ARBA00023277"/>
    </source>
</evidence>
<organism evidence="14 15">
    <name type="scientific">Paenibacillus oleatilyticus</name>
    <dbReference type="NCBI Taxonomy" id="2594886"/>
    <lineage>
        <taxon>Bacteria</taxon>
        <taxon>Bacillati</taxon>
        <taxon>Bacillota</taxon>
        <taxon>Bacilli</taxon>
        <taxon>Bacillales</taxon>
        <taxon>Paenibacillaceae</taxon>
        <taxon>Paenibacillus</taxon>
    </lineage>
</organism>
<keyword evidence="4 9" id="KW-0378">Hydrolase</keyword>
<dbReference type="SUPFAM" id="SSF54556">
    <property type="entry name" value="Chitinase insertion domain"/>
    <property type="match status" value="1"/>
</dbReference>
<feature type="compositionally biased region" description="Polar residues" evidence="10">
    <location>
        <begin position="261"/>
        <end position="270"/>
    </location>
</feature>
<dbReference type="InterPro" id="IPR001579">
    <property type="entry name" value="Glyco_hydro_18_chit_AS"/>
</dbReference>
<dbReference type="Gene3D" id="2.10.10.20">
    <property type="entry name" value="Carbohydrate-binding module superfamily 5/12"/>
    <property type="match status" value="1"/>
</dbReference>
<dbReference type="PANTHER" id="PTHR11177:SF317">
    <property type="entry name" value="CHITINASE 12-RELATED"/>
    <property type="match status" value="1"/>
</dbReference>
<gene>
    <name evidence="14" type="ORF">ACEU3E_19940</name>
</gene>
<comment type="similarity">
    <text evidence="2">Belongs to the glycosyl hydrolase 18 family. Chitinase class II subfamily.</text>
</comment>
<dbReference type="InterPro" id="IPR001223">
    <property type="entry name" value="Glyco_hydro18_cat"/>
</dbReference>
<evidence type="ECO:0000256" key="8">
    <source>
        <dbReference type="ARBA" id="ARBA00023326"/>
    </source>
</evidence>
<dbReference type="Pfam" id="PF00704">
    <property type="entry name" value="Glyco_hydro_18"/>
    <property type="match status" value="1"/>
</dbReference>
<keyword evidence="11" id="KW-0732">Signal</keyword>
<dbReference type="Gene3D" id="2.60.40.10">
    <property type="entry name" value="Immunoglobulins"/>
    <property type="match status" value="3"/>
</dbReference>
<keyword evidence="5" id="KW-0146">Chitin degradation</keyword>
<dbReference type="Proteomes" id="UP001575622">
    <property type="component" value="Unassembled WGS sequence"/>
</dbReference>
<evidence type="ECO:0000256" key="4">
    <source>
        <dbReference type="ARBA" id="ARBA00022801"/>
    </source>
</evidence>
<dbReference type="InterPro" id="IPR029070">
    <property type="entry name" value="Chitinase_insertion_sf"/>
</dbReference>
<dbReference type="Pfam" id="PF02839">
    <property type="entry name" value="CBM_5_12"/>
    <property type="match status" value="1"/>
</dbReference>
<keyword evidence="6" id="KW-0119">Carbohydrate metabolism</keyword>
<evidence type="ECO:0000256" key="9">
    <source>
        <dbReference type="RuleBase" id="RU000489"/>
    </source>
</evidence>
<dbReference type="InterPro" id="IPR036573">
    <property type="entry name" value="CBM_sf_5/12"/>
</dbReference>
<evidence type="ECO:0000259" key="12">
    <source>
        <dbReference type="PROSITE" id="PS50853"/>
    </source>
</evidence>
<dbReference type="RefSeq" id="WP_373954411.1">
    <property type="nucleotide sequence ID" value="NZ_JBHDLN010000010.1"/>
</dbReference>
<evidence type="ECO:0000256" key="2">
    <source>
        <dbReference type="ARBA" id="ARBA00009121"/>
    </source>
</evidence>
<dbReference type="PROSITE" id="PS01095">
    <property type="entry name" value="GH18_1"/>
    <property type="match status" value="1"/>
</dbReference>
<reference evidence="14 15" key="1">
    <citation type="submission" date="2024-09" db="EMBL/GenBank/DDBJ databases">
        <authorList>
            <person name="Makale K.P.P."/>
            <person name="Makhzoum A."/>
            <person name="Rantong G."/>
            <person name="Rahube T.O."/>
        </authorList>
    </citation>
    <scope>NUCLEOTIDE SEQUENCE [LARGE SCALE GENOMIC DNA]</scope>
    <source>
        <strain evidence="14 15">KM_D13</strain>
    </source>
</reference>
<feature type="region of interest" description="Disordered" evidence="10">
    <location>
        <begin position="261"/>
        <end position="280"/>
    </location>
</feature>
<dbReference type="InterPro" id="IPR050314">
    <property type="entry name" value="Glycosyl_Hydrlase_18"/>
</dbReference>
<dbReference type="PRINTS" id="PR00014">
    <property type="entry name" value="FNTYPEIII"/>
</dbReference>
<protein>
    <recommendedName>
        <fullName evidence="3">chitinase</fullName>
        <ecNumber evidence="3">3.2.1.14</ecNumber>
    </recommendedName>
</protein>
<dbReference type="PROSITE" id="PS51910">
    <property type="entry name" value="GH18_2"/>
    <property type="match status" value="1"/>
</dbReference>
<dbReference type="SUPFAM" id="SSF51055">
    <property type="entry name" value="Carbohydrate binding domain"/>
    <property type="match status" value="1"/>
</dbReference>
<evidence type="ECO:0000256" key="7">
    <source>
        <dbReference type="ARBA" id="ARBA00023295"/>
    </source>
</evidence>
<feature type="domain" description="Fibronectin type-III" evidence="12">
    <location>
        <begin position="179"/>
        <end position="264"/>
    </location>
</feature>
<dbReference type="Gene3D" id="3.10.50.10">
    <property type="match status" value="1"/>
</dbReference>
<dbReference type="InterPro" id="IPR003961">
    <property type="entry name" value="FN3_dom"/>
</dbReference>
<comment type="catalytic activity">
    <reaction evidence="1">
        <text>Random endo-hydrolysis of N-acetyl-beta-D-glucosaminide (1-&gt;4)-beta-linkages in chitin and chitodextrins.</text>
        <dbReference type="EC" id="3.2.1.14"/>
    </reaction>
</comment>
<proteinExistence type="inferred from homology"/>
<feature type="domain" description="Fibronectin type-III" evidence="12">
    <location>
        <begin position="85"/>
        <end position="170"/>
    </location>
</feature>
<dbReference type="InterPro" id="IPR017853">
    <property type="entry name" value="GH"/>
</dbReference>
<dbReference type="CDD" id="cd12214">
    <property type="entry name" value="ChiA1_BD"/>
    <property type="match status" value="1"/>
</dbReference>
<evidence type="ECO:0000313" key="15">
    <source>
        <dbReference type="Proteomes" id="UP001575622"/>
    </source>
</evidence>
<dbReference type="PROSITE" id="PS50853">
    <property type="entry name" value="FN3"/>
    <property type="match status" value="3"/>
</dbReference>